<name>A0A914PWP6_9BILA</name>
<dbReference type="InterPro" id="IPR011009">
    <property type="entry name" value="Kinase-like_dom_sf"/>
</dbReference>
<dbReference type="WBParaSite" id="PDA_v2.g23215.t1">
    <property type="protein sequence ID" value="PDA_v2.g23215.t1"/>
    <property type="gene ID" value="PDA_v2.g23215"/>
</dbReference>
<dbReference type="GO" id="GO:0004714">
    <property type="term" value="F:transmembrane receptor protein tyrosine kinase activity"/>
    <property type="evidence" value="ECO:0007669"/>
    <property type="project" value="TreeGrafter"/>
</dbReference>
<dbReference type="InterPro" id="IPR001245">
    <property type="entry name" value="Ser-Thr/Tyr_kinase_cat_dom"/>
</dbReference>
<dbReference type="GO" id="GO:0005886">
    <property type="term" value="C:plasma membrane"/>
    <property type="evidence" value="ECO:0007669"/>
    <property type="project" value="TreeGrafter"/>
</dbReference>
<dbReference type="GO" id="GO:0007169">
    <property type="term" value="P:cell surface receptor protein tyrosine kinase signaling pathway"/>
    <property type="evidence" value="ECO:0007669"/>
    <property type="project" value="TreeGrafter"/>
</dbReference>
<dbReference type="AlphaFoldDB" id="A0A914PWP6"/>
<feature type="domain" description="Serine-threonine/tyrosine-protein kinase catalytic" evidence="1">
    <location>
        <begin position="4"/>
        <end position="44"/>
    </location>
</feature>
<dbReference type="Pfam" id="PF07714">
    <property type="entry name" value="PK_Tyr_Ser-Thr"/>
    <property type="match status" value="1"/>
</dbReference>
<evidence type="ECO:0000259" key="1">
    <source>
        <dbReference type="Pfam" id="PF07714"/>
    </source>
</evidence>
<keyword evidence="2" id="KW-1185">Reference proteome</keyword>
<dbReference type="Proteomes" id="UP000887578">
    <property type="component" value="Unplaced"/>
</dbReference>
<dbReference type="Gene3D" id="1.10.510.10">
    <property type="entry name" value="Transferase(Phosphotransferase) domain 1"/>
    <property type="match status" value="1"/>
</dbReference>
<dbReference type="GO" id="GO:0043235">
    <property type="term" value="C:receptor complex"/>
    <property type="evidence" value="ECO:0007669"/>
    <property type="project" value="TreeGrafter"/>
</dbReference>
<dbReference type="PANTHER" id="PTHR24416">
    <property type="entry name" value="TYROSINE-PROTEIN KINASE RECEPTOR"/>
    <property type="match status" value="1"/>
</dbReference>
<organism evidence="2 3">
    <name type="scientific">Panagrolaimus davidi</name>
    <dbReference type="NCBI Taxonomy" id="227884"/>
    <lineage>
        <taxon>Eukaryota</taxon>
        <taxon>Metazoa</taxon>
        <taxon>Ecdysozoa</taxon>
        <taxon>Nematoda</taxon>
        <taxon>Chromadorea</taxon>
        <taxon>Rhabditida</taxon>
        <taxon>Tylenchina</taxon>
        <taxon>Panagrolaimomorpha</taxon>
        <taxon>Panagrolaimoidea</taxon>
        <taxon>Panagrolaimidae</taxon>
        <taxon>Panagrolaimus</taxon>
    </lineage>
</organism>
<reference evidence="3" key="1">
    <citation type="submission" date="2022-11" db="UniProtKB">
        <authorList>
            <consortium name="WormBaseParasite"/>
        </authorList>
    </citation>
    <scope>IDENTIFICATION</scope>
</reference>
<evidence type="ECO:0000313" key="3">
    <source>
        <dbReference type="WBParaSite" id="PDA_v2.g23215.t1"/>
    </source>
</evidence>
<dbReference type="PANTHER" id="PTHR24416:SF611">
    <property type="entry name" value="TYROSINE-PROTEIN KINASE TRANSMEMBRANE RECEPTOR ROR"/>
    <property type="match status" value="1"/>
</dbReference>
<protein>
    <submittedName>
        <fullName evidence="3">Serine-threonine/tyrosine-protein kinase catalytic domain-containing protein</fullName>
    </submittedName>
</protein>
<dbReference type="InterPro" id="IPR050122">
    <property type="entry name" value="RTK"/>
</dbReference>
<evidence type="ECO:0000313" key="2">
    <source>
        <dbReference type="Proteomes" id="UP000887578"/>
    </source>
</evidence>
<dbReference type="SUPFAM" id="SSF56112">
    <property type="entry name" value="Protein kinase-like (PK-like)"/>
    <property type="match status" value="1"/>
</dbReference>
<sequence length="73" mass="8456">MRIFLEEGNRLEKPAATPEFVFELMLSCWKEEPNDRPSFSEIGSFFYGLLENETRGYGYLAIRSEVFGGECIH</sequence>
<accession>A0A914PWP6</accession>
<proteinExistence type="predicted"/>